<dbReference type="EMBL" id="CAJVCH010241950">
    <property type="protein sequence ID" value="CAG7733023.1"/>
    <property type="molecule type" value="Genomic_DNA"/>
</dbReference>
<name>A0A8J2NZW7_9HEXA</name>
<feature type="non-terminal residue" evidence="1">
    <location>
        <position position="1"/>
    </location>
</feature>
<gene>
    <name evidence="1" type="ORF">AFUS01_LOCUS21496</name>
</gene>
<dbReference type="AlphaFoldDB" id="A0A8J2NZW7"/>
<proteinExistence type="predicted"/>
<dbReference type="Proteomes" id="UP000708208">
    <property type="component" value="Unassembled WGS sequence"/>
</dbReference>
<evidence type="ECO:0000313" key="1">
    <source>
        <dbReference type="EMBL" id="CAG7733023.1"/>
    </source>
</evidence>
<keyword evidence="2" id="KW-1185">Reference proteome</keyword>
<reference evidence="1" key="1">
    <citation type="submission" date="2021-06" db="EMBL/GenBank/DDBJ databases">
        <authorList>
            <person name="Hodson N. C."/>
            <person name="Mongue J. A."/>
            <person name="Jaron S. K."/>
        </authorList>
    </citation>
    <scope>NUCLEOTIDE SEQUENCE</scope>
</reference>
<evidence type="ECO:0000313" key="2">
    <source>
        <dbReference type="Proteomes" id="UP000708208"/>
    </source>
</evidence>
<accession>A0A8J2NZW7</accession>
<protein>
    <submittedName>
        <fullName evidence="1">Uncharacterized protein</fullName>
    </submittedName>
</protein>
<sequence length="105" mass="12079">MACMGPTLLFGFFEKKFLMDVHKNKLYVSSKETRFPEFIAIGISKHYHQLVEPFDLITLIFDAAGIYNFYNRRVSEQGRKAGLDFARSQASTIKYYAGKTDEHAT</sequence>
<comment type="caution">
    <text evidence="1">The sequence shown here is derived from an EMBL/GenBank/DDBJ whole genome shotgun (WGS) entry which is preliminary data.</text>
</comment>
<organism evidence="1 2">
    <name type="scientific">Allacma fusca</name>
    <dbReference type="NCBI Taxonomy" id="39272"/>
    <lineage>
        <taxon>Eukaryota</taxon>
        <taxon>Metazoa</taxon>
        <taxon>Ecdysozoa</taxon>
        <taxon>Arthropoda</taxon>
        <taxon>Hexapoda</taxon>
        <taxon>Collembola</taxon>
        <taxon>Symphypleona</taxon>
        <taxon>Sminthuridae</taxon>
        <taxon>Allacma</taxon>
    </lineage>
</organism>